<reference evidence="1 2" key="1">
    <citation type="submission" date="2017-01" db="EMBL/GenBank/DDBJ databases">
        <authorList>
            <person name="Varghese N."/>
            <person name="Submissions S."/>
        </authorList>
    </citation>
    <scope>NUCLEOTIDE SEQUENCE [LARGE SCALE GENOMIC DNA]</scope>
    <source>
        <strain evidence="1 2">DSM 2061</strain>
    </source>
</reference>
<evidence type="ECO:0000313" key="2">
    <source>
        <dbReference type="Proteomes" id="UP000185728"/>
    </source>
</evidence>
<accession>A0ABY1KZW5</accession>
<dbReference type="EMBL" id="FTOB01000006">
    <property type="protein sequence ID" value="SIS98666.1"/>
    <property type="molecule type" value="Genomic_DNA"/>
</dbReference>
<keyword evidence="2" id="KW-1185">Reference proteome</keyword>
<proteinExistence type="predicted"/>
<evidence type="ECO:0000313" key="1">
    <source>
        <dbReference type="EMBL" id="SIS98666.1"/>
    </source>
</evidence>
<protein>
    <submittedName>
        <fullName evidence="1">Uncharacterized protein</fullName>
    </submittedName>
</protein>
<dbReference type="Proteomes" id="UP000185728">
    <property type="component" value="Unassembled WGS sequence"/>
</dbReference>
<name>A0ABY1KZW5_9FLAO</name>
<organism evidence="1 2">
    <name type="scientific">Zobellia uliginosa</name>
    <dbReference type="NCBI Taxonomy" id="143224"/>
    <lineage>
        <taxon>Bacteria</taxon>
        <taxon>Pseudomonadati</taxon>
        <taxon>Bacteroidota</taxon>
        <taxon>Flavobacteriia</taxon>
        <taxon>Flavobacteriales</taxon>
        <taxon>Flavobacteriaceae</taxon>
        <taxon>Zobellia</taxon>
    </lineage>
</organism>
<comment type="caution">
    <text evidence="1">The sequence shown here is derived from an EMBL/GenBank/DDBJ whole genome shotgun (WGS) entry which is preliminary data.</text>
</comment>
<sequence>MIPLIRIVCIFFIVAIGKCQTPEKTLQGIEPLTENSNFNTSAYSYPVFMDDEMHSGFLIGYEFDEKFMVELQNYYDTYRTFDVQKVSMRLKNYVSHRLYFVNGAAMERELDKHGANAPKPRYIMTNGVGYDINKNVMMEVNHDLNFNKSNIGTYGMPSLLSIKSKIKF</sequence>
<gene>
    <name evidence="1" type="ORF">SAMN05421766_106102</name>
</gene>